<comment type="caution">
    <text evidence="2">The sequence shown here is derived from an EMBL/GenBank/DDBJ whole genome shotgun (WGS) entry which is preliminary data.</text>
</comment>
<evidence type="ECO:0000313" key="2">
    <source>
        <dbReference type="EMBL" id="MDO7875155.1"/>
    </source>
</evidence>
<protein>
    <submittedName>
        <fullName evidence="2">Carboxypeptidase-like regulatory domain-containing protein</fullName>
    </submittedName>
</protein>
<dbReference type="SUPFAM" id="SSF49464">
    <property type="entry name" value="Carboxypeptidase regulatory domain-like"/>
    <property type="match status" value="1"/>
</dbReference>
<evidence type="ECO:0000313" key="3">
    <source>
        <dbReference type="Proteomes" id="UP001176429"/>
    </source>
</evidence>
<sequence length="115" mass="12222">MKKLLLLPLAATWLLALAPAPQTAAATTCEPTAESVILTGRITDRYTGEGLFRAAVQVKGSYIGTYTKSDGSYRLSVPVGSAMLECNHPGYSKAERAIADQKVINVPMDVAPDPE</sequence>
<keyword evidence="3" id="KW-1185">Reference proteome</keyword>
<keyword evidence="1" id="KW-0732">Signal</keyword>
<dbReference type="InterPro" id="IPR008969">
    <property type="entry name" value="CarboxyPept-like_regulatory"/>
</dbReference>
<gene>
    <name evidence="2" type="ORF">Q5H93_10465</name>
</gene>
<proteinExistence type="predicted"/>
<dbReference type="Proteomes" id="UP001176429">
    <property type="component" value="Unassembled WGS sequence"/>
</dbReference>
<dbReference type="Gene3D" id="2.60.40.1120">
    <property type="entry name" value="Carboxypeptidase-like, regulatory domain"/>
    <property type="match status" value="1"/>
</dbReference>
<feature type="chain" id="PRO_5045568289" evidence="1">
    <location>
        <begin position="25"/>
        <end position="115"/>
    </location>
</feature>
<name>A0ABT9BBK1_9BACT</name>
<dbReference type="EMBL" id="JAUQSY010000006">
    <property type="protein sequence ID" value="MDO7875155.1"/>
    <property type="molecule type" value="Genomic_DNA"/>
</dbReference>
<accession>A0ABT9BBK1</accession>
<organism evidence="2 3">
    <name type="scientific">Hymenobacter aranciens</name>
    <dbReference type="NCBI Taxonomy" id="3063996"/>
    <lineage>
        <taxon>Bacteria</taxon>
        <taxon>Pseudomonadati</taxon>
        <taxon>Bacteroidota</taxon>
        <taxon>Cytophagia</taxon>
        <taxon>Cytophagales</taxon>
        <taxon>Hymenobacteraceae</taxon>
        <taxon>Hymenobacter</taxon>
    </lineage>
</organism>
<evidence type="ECO:0000256" key="1">
    <source>
        <dbReference type="SAM" id="SignalP"/>
    </source>
</evidence>
<feature type="signal peptide" evidence="1">
    <location>
        <begin position="1"/>
        <end position="24"/>
    </location>
</feature>
<dbReference type="Pfam" id="PF13715">
    <property type="entry name" value="CarbopepD_reg_2"/>
    <property type="match status" value="1"/>
</dbReference>
<reference evidence="2" key="1">
    <citation type="submission" date="2023-07" db="EMBL/GenBank/DDBJ databases">
        <authorList>
            <person name="Kim M.K."/>
        </authorList>
    </citation>
    <scope>NUCLEOTIDE SEQUENCE</scope>
    <source>
        <strain evidence="2">ASUV-10-1</strain>
    </source>
</reference>
<dbReference type="RefSeq" id="WP_305006473.1">
    <property type="nucleotide sequence ID" value="NZ_JAUQSY010000006.1"/>
</dbReference>